<keyword evidence="5 7" id="KW-0505">Motor protein</keyword>
<dbReference type="GO" id="GO:0007018">
    <property type="term" value="P:microtubule-based movement"/>
    <property type="evidence" value="ECO:0007669"/>
    <property type="project" value="InterPro"/>
</dbReference>
<dbReference type="EMBL" id="JABANP010000005">
    <property type="protein sequence ID" value="KAF4697089.1"/>
    <property type="molecule type" value="Genomic_DNA"/>
</dbReference>
<proteinExistence type="inferred from homology"/>
<dbReference type="SUPFAM" id="SSF52540">
    <property type="entry name" value="P-loop containing nucleoside triphosphate hydrolases"/>
    <property type="match status" value="1"/>
</dbReference>
<comment type="similarity">
    <text evidence="7">Belongs to the dynein light intermediate chain family.</text>
</comment>
<comment type="function">
    <text evidence="7">Acts as one of several non-catalytic accessory components of the cytoplasmic dynein 1 complex that are thought to be involved in linking dynein to cargos and to adapter proteins that regulate dynein function. Cytoplasmic dynein 1 acts as a motor for the intracellular retrograde motility of vesicles and organelles along microtubules. May play a role in binding dynein to membranous organelles or chromosomes.</text>
</comment>
<keyword evidence="6 7" id="KW-0206">Cytoskeleton</keyword>
<dbReference type="GO" id="GO:0005868">
    <property type="term" value="C:cytoplasmic dynein complex"/>
    <property type="evidence" value="ECO:0007669"/>
    <property type="project" value="UniProtKB-UniRule"/>
</dbReference>
<keyword evidence="4 7" id="KW-0243">Dynein</keyword>
<dbReference type="GO" id="GO:0005874">
    <property type="term" value="C:microtubule"/>
    <property type="evidence" value="ECO:0007669"/>
    <property type="project" value="UniProtKB-KW"/>
</dbReference>
<accession>A0A7J6PLT7</accession>
<dbReference type="Proteomes" id="UP000541610">
    <property type="component" value="Unassembled WGS sequence"/>
</dbReference>
<dbReference type="GO" id="GO:0005813">
    <property type="term" value="C:centrosome"/>
    <property type="evidence" value="ECO:0007669"/>
    <property type="project" value="TreeGrafter"/>
</dbReference>
<feature type="region of interest" description="Disordered" evidence="8">
    <location>
        <begin position="1"/>
        <end position="65"/>
    </location>
</feature>
<evidence type="ECO:0000256" key="3">
    <source>
        <dbReference type="ARBA" id="ARBA00022701"/>
    </source>
</evidence>
<dbReference type="PANTHER" id="PTHR12688:SF0">
    <property type="entry name" value="DYNEIN LIGHT INTERMEDIATE CHAIN"/>
    <property type="match status" value="1"/>
</dbReference>
<feature type="compositionally biased region" description="Polar residues" evidence="8">
    <location>
        <begin position="202"/>
        <end position="214"/>
    </location>
</feature>
<evidence type="ECO:0000256" key="6">
    <source>
        <dbReference type="ARBA" id="ARBA00023212"/>
    </source>
</evidence>
<feature type="compositionally biased region" description="Low complexity" evidence="8">
    <location>
        <begin position="1"/>
        <end position="13"/>
    </location>
</feature>
<keyword evidence="2 7" id="KW-0963">Cytoplasm</keyword>
<keyword evidence="7" id="KW-0813">Transport</keyword>
<keyword evidence="7" id="KW-0067">ATP-binding</keyword>
<dbReference type="AlphaFoldDB" id="A0A7J6PLT7"/>
<evidence type="ECO:0000256" key="5">
    <source>
        <dbReference type="ARBA" id="ARBA00023175"/>
    </source>
</evidence>
<evidence type="ECO:0000256" key="1">
    <source>
        <dbReference type="ARBA" id="ARBA00004245"/>
    </source>
</evidence>
<evidence type="ECO:0000256" key="4">
    <source>
        <dbReference type="ARBA" id="ARBA00023017"/>
    </source>
</evidence>
<dbReference type="GO" id="GO:0045504">
    <property type="term" value="F:dynein heavy chain binding"/>
    <property type="evidence" value="ECO:0007669"/>
    <property type="project" value="TreeGrafter"/>
</dbReference>
<comment type="subcellular location">
    <subcellularLocation>
        <location evidence="1 7">Cytoplasm</location>
        <location evidence="1 7">Cytoskeleton</location>
    </subcellularLocation>
</comment>
<evidence type="ECO:0000313" key="9">
    <source>
        <dbReference type="EMBL" id="KAF4697089.1"/>
    </source>
</evidence>
<keyword evidence="3 7" id="KW-0493">Microtubule</keyword>
<name>A0A7J6PLT7_PEROL</name>
<keyword evidence="7" id="KW-0547">Nucleotide-binding</keyword>
<protein>
    <recommendedName>
        <fullName evidence="7">Dynein light intermediate chain</fullName>
    </recommendedName>
</protein>
<evidence type="ECO:0000313" key="10">
    <source>
        <dbReference type="Proteomes" id="UP000541610"/>
    </source>
</evidence>
<dbReference type="InterPro" id="IPR027417">
    <property type="entry name" value="P-loop_NTPase"/>
</dbReference>
<dbReference type="InterPro" id="IPR008467">
    <property type="entry name" value="Dynein1_light_intermed_chain"/>
</dbReference>
<evidence type="ECO:0000256" key="7">
    <source>
        <dbReference type="RuleBase" id="RU366047"/>
    </source>
</evidence>
<reference evidence="9 10" key="1">
    <citation type="submission" date="2020-04" db="EMBL/GenBank/DDBJ databases">
        <title>Perkinsus olseni comparative genomics.</title>
        <authorList>
            <person name="Bogema D.R."/>
        </authorList>
    </citation>
    <scope>NUCLEOTIDE SEQUENCE [LARGE SCALE GENOMIC DNA]</scope>
    <source>
        <strain evidence="9">00978-12</strain>
    </source>
</reference>
<dbReference type="GO" id="GO:0000226">
    <property type="term" value="P:microtubule cytoskeleton organization"/>
    <property type="evidence" value="ECO:0007669"/>
    <property type="project" value="TreeGrafter"/>
</dbReference>
<gene>
    <name evidence="9" type="ORF">FOZ60_011762</name>
</gene>
<feature type="region of interest" description="Disordered" evidence="8">
    <location>
        <begin position="185"/>
        <end position="218"/>
    </location>
</feature>
<organism evidence="9 10">
    <name type="scientific">Perkinsus olseni</name>
    <name type="common">Perkinsus atlanticus</name>
    <dbReference type="NCBI Taxonomy" id="32597"/>
    <lineage>
        <taxon>Eukaryota</taxon>
        <taxon>Sar</taxon>
        <taxon>Alveolata</taxon>
        <taxon>Perkinsozoa</taxon>
        <taxon>Perkinsea</taxon>
        <taxon>Perkinsida</taxon>
        <taxon>Perkinsidae</taxon>
        <taxon>Perkinsus</taxon>
    </lineage>
</organism>
<feature type="compositionally biased region" description="Low complexity" evidence="8">
    <location>
        <begin position="37"/>
        <end position="59"/>
    </location>
</feature>
<dbReference type="OrthoDB" id="441823at2759"/>
<evidence type="ECO:0000256" key="2">
    <source>
        <dbReference type="ARBA" id="ARBA00022490"/>
    </source>
</evidence>
<dbReference type="GO" id="GO:0005524">
    <property type="term" value="F:ATP binding"/>
    <property type="evidence" value="ECO:0007669"/>
    <property type="project" value="UniProtKB-KW"/>
</dbReference>
<evidence type="ECO:0000256" key="8">
    <source>
        <dbReference type="SAM" id="MobiDB-lite"/>
    </source>
</evidence>
<comment type="subunit">
    <text evidence="7">Homodimer. The cytoplasmic dynein 1 complex consists of two catalytic heavy chains (HCs) and a number of non-catalytic subunits presented by intermediate chains (ICs).</text>
</comment>
<dbReference type="PANTHER" id="PTHR12688">
    <property type="entry name" value="DYNEIN LIGHT INTERMEDIATE CHAIN"/>
    <property type="match status" value="1"/>
</dbReference>
<comment type="caution">
    <text evidence="9">The sequence shown here is derived from an EMBL/GenBank/DDBJ whole genome shotgun (WGS) entry which is preliminary data.</text>
</comment>
<sequence>MPSSSSHGSSSSSLDTTPGRLCMLSPPTYTISDKRGTNAGSTSSSGSRSMGASSSRSLRQLPPHYSIASRVERRLKLDKIDSVQGRHICAISFTGDGSRLSEAYVADRVSSLMAATVHSSSSAAEGAAEKSSKWQQFLSSQTSNDTGEGFSRDNAAVLIMGVPGCGKRTLLKSIASDLERQLNRIRNPGFHHGNPSRAPKNPGSSMSRVSTGCQGNDDVKNRAASTNVVSKNDESLLAASMAAQAAIAKGVPRMAPIDFGYLPAVVLGDEDNNVCVELGTLSLFYCEHPQHHQLISRQSLESFIAHSRFAAVVCLDMMHPERVIPNFESHLETIAQIHAPILDTMDMATQEVLYSKVAQTILRARQGASEVPGASEDLEWLCNRGFPLIVVLTRCDALGKIDPLKWRPVLVHLRHRASQYGATIIATDASEFSSLRECDAVTAGITARNGRIL</sequence>